<comment type="caution">
    <text evidence="1">The sequence shown here is derived from an EMBL/GenBank/DDBJ whole genome shotgun (WGS) entry which is preliminary data.</text>
</comment>
<dbReference type="EMBL" id="CAJVPI010002107">
    <property type="protein sequence ID" value="CAG8635788.1"/>
    <property type="molecule type" value="Genomic_DNA"/>
</dbReference>
<gene>
    <name evidence="1" type="ORF">PBRASI_LOCUS9498</name>
</gene>
<sequence length="267" mass="29955">MALLISLEESRRSSTDSVKSVQRKRRLEILQDYVSTHKKRKSDGKLAFSEYDWTTVSDAFGVKSGFGADIFDPPNADVPSDTLDEVMRNLKLLRKAMGRPSAGVAAKRRYFIGAVIFSCAVFVSDEIAVDIESSLVGKEIPANGNVEFLVRIGNFVICIVEAKKSDFDQGRAQNYVECEVAYELNGGRQSIVYGIVSNFVDWVFVRLTDEDVKEAEYSVIFDKEGYPGRALRRHFMEGYSFKPSDDTISASVKTSNWILLNLIMIIK</sequence>
<keyword evidence="2" id="KW-1185">Reference proteome</keyword>
<dbReference type="OrthoDB" id="114370at2759"/>
<reference evidence="1" key="1">
    <citation type="submission" date="2021-06" db="EMBL/GenBank/DDBJ databases">
        <authorList>
            <person name="Kallberg Y."/>
            <person name="Tangrot J."/>
            <person name="Rosling A."/>
        </authorList>
    </citation>
    <scope>NUCLEOTIDE SEQUENCE</scope>
    <source>
        <strain evidence="1">BR232B</strain>
    </source>
</reference>
<evidence type="ECO:0000313" key="2">
    <source>
        <dbReference type="Proteomes" id="UP000789739"/>
    </source>
</evidence>
<dbReference type="Proteomes" id="UP000789739">
    <property type="component" value="Unassembled WGS sequence"/>
</dbReference>
<feature type="non-terminal residue" evidence="1">
    <location>
        <position position="267"/>
    </location>
</feature>
<proteinExistence type="predicted"/>
<organism evidence="1 2">
    <name type="scientific">Paraglomus brasilianum</name>
    <dbReference type="NCBI Taxonomy" id="144538"/>
    <lineage>
        <taxon>Eukaryota</taxon>
        <taxon>Fungi</taxon>
        <taxon>Fungi incertae sedis</taxon>
        <taxon>Mucoromycota</taxon>
        <taxon>Glomeromycotina</taxon>
        <taxon>Glomeromycetes</taxon>
        <taxon>Paraglomerales</taxon>
        <taxon>Paraglomeraceae</taxon>
        <taxon>Paraglomus</taxon>
    </lineage>
</organism>
<accession>A0A9N9DEW8</accession>
<evidence type="ECO:0000313" key="1">
    <source>
        <dbReference type="EMBL" id="CAG8635788.1"/>
    </source>
</evidence>
<dbReference type="AlphaFoldDB" id="A0A9N9DEW8"/>
<protein>
    <submittedName>
        <fullName evidence="1">10888_t:CDS:1</fullName>
    </submittedName>
</protein>
<name>A0A9N9DEW8_9GLOM</name>